<sequence length="1668" mass="185869">MSKSVLQVIARIASLCKGRHAYLREVCLYTPGALEQTGGAGAAVNLLFYPLLIASYVSNEEQMFLPLALEGILCLLRLHIVSERTMYGPPEVPLPEKKRKGLFATTDVTAPGEGLSFNSASATKSTPLTDVILDTVKRHRHSVLEEVSFLVLQCLTELMLNCEWIKGSKLVDCFQSAFEAQLEVRPMSGSGVSNSLLPHVLSRILAGHRGANSVEQKRPSMDTTLSCSVDSTMGINEKQSTLDKCNSLINSMNITIAASSTDIVANRQHSAGEEENEEDQQQKQQLTLSDHQDCYALLVRICDLSIKVVESRTPADSMEWRRKRLSTRLLAHFINGVNDEFARSDFFRSALHEKVTLSLLHNCALEDPVLHGVALKTLYQLVMRYRNLLKSKVVIFILGLLLPIVNSKNTSYEQKATILTFFEHTLRDPQLLMDWFTNFDCVQGMPNLCEQLVSGLSKMSKMSHMSSWVNAKQDALLRLQCIKALGTFVRSLEGIAKEFPMGGGITPRSQERELESRENQEMKLVAAENEKGETGAHSKNNVNSGSLSECGVEQLLRGKKAFDAVVDKFNSGDHAAAIAMALNVHLLSSAAPEAVARFLLQKELDPVGVGEYLGKDNEERKAILRAFIGLNDFSGLPIDDAMRLFLGKFKLPGEAQVVDRAMELFAREYCAQNPSSFFGPGPAFILAFSIMLLNTDAHSSHVTDKMTLEQFVRNNSGIDDGKDLPRSLLEGVYQRITAREIVLEARGAVPSNGLRKWSYGTKDMHPLSSSSSLSSLGTRRRNHRSSRHMEQAYLLETSVEQITRDVSSEPYTSINSSELVGALMESTWTALLAAFSIPMEEMENIELIDASLEGIESAIKVCCKFSCRTQRKAFISALLAFTHLTNLREIEYKSLKSIIALTRVALEEGDHLETSWYEVLRCISLLSKLHILAESPWTSLLNDRNGNHAAPKAPNTSLEGQGRSSLQPQWERAKLERQNAEIIAKYIDEVEVHRLFSRSNYLKDAAVVSLVEALCLVSAEELAENPPRIFSLQKLVEVTDTNIGRLRYVWSKMWTNVSRHFVKVALSSNELEPMYVVDHLRQLATKFLARGELGDFNFQKGVLQPFEAIASRTQSTKLKELLVASLGQMVEAQAQNLRSGWGTVIEALAHCVQHDTNPDVVSSSAFVLQNITLCHLHLLTTSDLVKIVRAWAVVARSAFSDDFAHSAVWFVRYVTIALALQADSNSSCEGVQHSHASQCGTSSNGEKEIHVDESHSHAIKENNKSHSLLLKEEIKVLALRAAFPVDGDDNNKVERGRDRTKENMQLFPVAVGALASLLVHRSISGEAMEAMLFVMTDHRAVFTPEEWWHTVGSGVAPALDFLLQQCRFSNGAERDVWLSLFKRAVTNVVQFVGYNLDGNPLPVDHVLFLFRVFVGRACCGSHDKATELGLQGARQMLELFKEHAVVDELLWNGMVEYIQEIGDILLGALDSIWRYPMDPTQQDTLTPTLLALLQYVKWNRDAALTPQLTTLCRTKAVKVLLKTLQRFMCLMRTSISFRDSVTEKKDVFDLALFIALECSLCNAILDAERRYGEILENESNTLWMLIIGQFLAVTGKSSNVSREEASSLRGIIRELLDAMLEAPQRVMMARCRVCMPFLCQLIALSDDVFAESLANLFLRYHTATVQNI</sequence>
<dbReference type="VEuPathDB" id="TriTrypDB:TCDM_06543"/>
<dbReference type="Pfam" id="PF01369">
    <property type="entry name" value="Sec7"/>
    <property type="match status" value="1"/>
</dbReference>
<evidence type="ECO:0000259" key="4">
    <source>
        <dbReference type="PROSITE" id="PS50190"/>
    </source>
</evidence>
<dbReference type="PROSITE" id="PS50190">
    <property type="entry name" value="SEC7"/>
    <property type="match status" value="1"/>
</dbReference>
<dbReference type="VEuPathDB" id="TriTrypDB:TcBrA4_0017260"/>
<evidence type="ECO:0000256" key="1">
    <source>
        <dbReference type="ARBA" id="ARBA00004496"/>
    </source>
</evidence>
<dbReference type="InterPro" id="IPR000904">
    <property type="entry name" value="Sec7_dom"/>
</dbReference>
<dbReference type="SUPFAM" id="SSF48425">
    <property type="entry name" value="Sec7 domain"/>
    <property type="match status" value="1"/>
</dbReference>
<dbReference type="InterPro" id="IPR016024">
    <property type="entry name" value="ARM-type_fold"/>
</dbReference>
<comment type="caution">
    <text evidence="5">The sequence shown here is derived from an EMBL/GenBank/DDBJ whole genome shotgun (WGS) entry which is preliminary data.</text>
</comment>
<dbReference type="FunFam" id="1.10.1000.11:FF:000002">
    <property type="entry name" value="Cytohesin 1"/>
    <property type="match status" value="1"/>
</dbReference>
<dbReference type="InterPro" id="IPR015403">
    <property type="entry name" value="Mon2/Sec7/BIG1-like_HDS"/>
</dbReference>
<dbReference type="VEuPathDB" id="TriTrypDB:TcCLB.510187.448"/>
<feature type="region of interest" description="Disordered" evidence="3">
    <location>
        <begin position="943"/>
        <end position="965"/>
    </location>
</feature>
<dbReference type="GO" id="GO:0005085">
    <property type="term" value="F:guanyl-nucleotide exchange factor activity"/>
    <property type="evidence" value="ECO:0007669"/>
    <property type="project" value="InterPro"/>
</dbReference>
<dbReference type="VEuPathDB" id="TriTrypDB:BCY84_22905"/>
<feature type="compositionally biased region" description="Basic and acidic residues" evidence="3">
    <location>
        <begin position="1245"/>
        <end position="1259"/>
    </location>
</feature>
<proteinExistence type="predicted"/>
<dbReference type="VEuPathDB" id="TriTrypDB:C4B63_81g14"/>
<dbReference type="VEuPathDB" id="TriTrypDB:TcG_08166"/>
<accession>A0A2V2WCV0</accession>
<comment type="subcellular location">
    <subcellularLocation>
        <location evidence="1">Cytoplasm</location>
    </subcellularLocation>
</comment>
<gene>
    <name evidence="5" type="ORF">C3747_114g8</name>
</gene>
<dbReference type="VEuPathDB" id="TriTrypDB:TCDM_06544"/>
<dbReference type="Pfam" id="PF12783">
    <property type="entry name" value="Sec7-like_HUS"/>
    <property type="match status" value="1"/>
</dbReference>
<dbReference type="InterPro" id="IPR032691">
    <property type="entry name" value="Mon2/Sec7/BIG1-like_HUS"/>
</dbReference>
<feature type="compositionally biased region" description="Polar residues" evidence="3">
    <location>
        <begin position="1233"/>
        <end position="1244"/>
    </location>
</feature>
<dbReference type="Gene3D" id="1.10.1000.11">
    <property type="entry name" value="Arf Nucleotide-binding Site Opener,domain 2"/>
    <property type="match status" value="1"/>
</dbReference>
<name>A0A2V2WCV0_TRYCR</name>
<evidence type="ECO:0000256" key="2">
    <source>
        <dbReference type="ARBA" id="ARBA00022490"/>
    </source>
</evidence>
<dbReference type="Pfam" id="PF09324">
    <property type="entry name" value="Sec7-like_HDS"/>
    <property type="match status" value="1"/>
</dbReference>
<feature type="domain" description="SEC7" evidence="4">
    <location>
        <begin position="551"/>
        <end position="739"/>
    </location>
</feature>
<dbReference type="InterPro" id="IPR035999">
    <property type="entry name" value="Sec7_dom_sf"/>
</dbReference>
<keyword evidence="2" id="KW-0963">Cytoplasm</keyword>
<feature type="region of interest" description="Disordered" evidence="3">
    <location>
        <begin position="1233"/>
        <end position="1259"/>
    </location>
</feature>
<dbReference type="VEuPathDB" id="TriTrypDB:Tc_MARK_3727"/>
<dbReference type="Proteomes" id="UP000246078">
    <property type="component" value="Unassembled WGS sequence"/>
</dbReference>
<reference evidence="5 6" key="1">
    <citation type="journal article" date="2018" name="Microb. Genom.">
        <title>Expanding an expanded genome: long-read sequencing of Trypanosoma cruzi.</title>
        <authorList>
            <person name="Berna L."/>
            <person name="Rodriguez M."/>
            <person name="Chiribao M.L."/>
            <person name="Parodi-Talice A."/>
            <person name="Pita S."/>
            <person name="Rijo G."/>
            <person name="Alvarez-Valin F."/>
            <person name="Robello C."/>
        </authorList>
    </citation>
    <scope>NUCLEOTIDE SEQUENCE [LARGE SCALE GENOMIC DNA]</scope>
    <source>
        <strain evidence="5 6">TCC</strain>
    </source>
</reference>
<organism evidence="5 6">
    <name type="scientific">Trypanosoma cruzi</name>
    <dbReference type="NCBI Taxonomy" id="5693"/>
    <lineage>
        <taxon>Eukaryota</taxon>
        <taxon>Discoba</taxon>
        <taxon>Euglenozoa</taxon>
        <taxon>Kinetoplastea</taxon>
        <taxon>Metakinetoplastina</taxon>
        <taxon>Trypanosomatida</taxon>
        <taxon>Trypanosomatidae</taxon>
        <taxon>Trypanosoma</taxon>
        <taxon>Schizotrypanum</taxon>
    </lineage>
</organism>
<feature type="region of interest" description="Disordered" evidence="3">
    <location>
        <begin position="265"/>
        <end position="285"/>
    </location>
</feature>
<protein>
    <recommendedName>
        <fullName evidence="4">SEC7 domain-containing protein</fullName>
    </recommendedName>
</protein>
<dbReference type="VEuPathDB" id="TriTrypDB:TcCL_NonESM10744"/>
<dbReference type="PANTHER" id="PTHR10663:SF375">
    <property type="entry name" value="LD29171P"/>
    <property type="match status" value="1"/>
</dbReference>
<feature type="compositionally biased region" description="Polar residues" evidence="3">
    <location>
        <begin position="954"/>
        <end position="965"/>
    </location>
</feature>
<dbReference type="SUPFAM" id="SSF48371">
    <property type="entry name" value="ARM repeat"/>
    <property type="match status" value="1"/>
</dbReference>
<dbReference type="Gene3D" id="1.10.220.20">
    <property type="match status" value="1"/>
</dbReference>
<dbReference type="InterPro" id="IPR023394">
    <property type="entry name" value="Sec7_C_sf"/>
</dbReference>
<dbReference type="VEuPathDB" id="TriTrypDB:ECC02_001819"/>
<evidence type="ECO:0000313" key="6">
    <source>
        <dbReference type="Proteomes" id="UP000246078"/>
    </source>
</evidence>
<dbReference type="SMART" id="SM00222">
    <property type="entry name" value="Sec7"/>
    <property type="match status" value="1"/>
</dbReference>
<evidence type="ECO:0000256" key="3">
    <source>
        <dbReference type="SAM" id="MobiDB-lite"/>
    </source>
</evidence>
<dbReference type="PANTHER" id="PTHR10663">
    <property type="entry name" value="GUANYL-NUCLEOTIDE EXCHANGE FACTOR"/>
    <property type="match status" value="1"/>
</dbReference>
<dbReference type="CDD" id="cd00171">
    <property type="entry name" value="Sec7"/>
    <property type="match status" value="1"/>
</dbReference>
<evidence type="ECO:0000313" key="5">
    <source>
        <dbReference type="EMBL" id="PWV06460.1"/>
    </source>
</evidence>
<dbReference type="VEuPathDB" id="TriTrypDB:TCSYLVIO_004978"/>
<dbReference type="GO" id="GO:0005737">
    <property type="term" value="C:cytoplasm"/>
    <property type="evidence" value="ECO:0007669"/>
    <property type="project" value="UniProtKB-SubCell"/>
</dbReference>
<dbReference type="GO" id="GO:0032012">
    <property type="term" value="P:regulation of ARF protein signal transduction"/>
    <property type="evidence" value="ECO:0007669"/>
    <property type="project" value="InterPro"/>
</dbReference>
<dbReference type="EMBL" id="PRFC01000114">
    <property type="protein sequence ID" value="PWV06460.1"/>
    <property type="molecule type" value="Genomic_DNA"/>
</dbReference>
<dbReference type="VEuPathDB" id="TriTrypDB:C3747_114g8"/>
<dbReference type="VEuPathDB" id="TriTrypDB:C4B63_81g15"/>